<dbReference type="AlphaFoldDB" id="A0A1R2CEB9"/>
<dbReference type="EMBL" id="MPUH01000179">
    <property type="protein sequence ID" value="OMJ87368.1"/>
    <property type="molecule type" value="Genomic_DNA"/>
</dbReference>
<evidence type="ECO:0000313" key="2">
    <source>
        <dbReference type="Proteomes" id="UP000187209"/>
    </source>
</evidence>
<proteinExistence type="predicted"/>
<evidence type="ECO:0000313" key="1">
    <source>
        <dbReference type="EMBL" id="OMJ87368.1"/>
    </source>
</evidence>
<organism evidence="1 2">
    <name type="scientific">Stentor coeruleus</name>
    <dbReference type="NCBI Taxonomy" id="5963"/>
    <lineage>
        <taxon>Eukaryota</taxon>
        <taxon>Sar</taxon>
        <taxon>Alveolata</taxon>
        <taxon>Ciliophora</taxon>
        <taxon>Postciliodesmatophora</taxon>
        <taxon>Heterotrichea</taxon>
        <taxon>Heterotrichida</taxon>
        <taxon>Stentoridae</taxon>
        <taxon>Stentor</taxon>
    </lineage>
</organism>
<name>A0A1R2CEB9_9CILI</name>
<comment type="caution">
    <text evidence="1">The sequence shown here is derived from an EMBL/GenBank/DDBJ whole genome shotgun (WGS) entry which is preliminary data.</text>
</comment>
<gene>
    <name evidence="1" type="ORF">SteCoe_10966</name>
</gene>
<accession>A0A1R2CEB9</accession>
<sequence length="195" mass="22723">MEEGKAYQDHNNFSKDIKESEAIRTIITSTINSNNFQAEFYFKYKFYKTVYDIIYAWVKKENNINRLGIFARQIVIENNNIIKVEFDTHVSSLITDKGIIELKISQENNLERVKPIGVKILDNTDIDNFIVNSDISMKYLRQLISLYCKKHAKNIGLSSTYHIYDDYDTLFASGALEDGFIIAHWVNLCSKRKNN</sequence>
<reference evidence="1 2" key="1">
    <citation type="submission" date="2016-11" db="EMBL/GenBank/DDBJ databases">
        <title>The macronuclear genome of Stentor coeruleus: a giant cell with tiny introns.</title>
        <authorList>
            <person name="Slabodnick M."/>
            <person name="Ruby J.G."/>
            <person name="Reiff S.B."/>
            <person name="Swart E.C."/>
            <person name="Gosai S."/>
            <person name="Prabakaran S."/>
            <person name="Witkowska E."/>
            <person name="Larue G.E."/>
            <person name="Fisher S."/>
            <person name="Freeman R.M."/>
            <person name="Gunawardena J."/>
            <person name="Chu W."/>
            <person name="Stover N.A."/>
            <person name="Gregory B.D."/>
            <person name="Nowacki M."/>
            <person name="Derisi J."/>
            <person name="Roy S.W."/>
            <person name="Marshall W.F."/>
            <person name="Sood P."/>
        </authorList>
    </citation>
    <scope>NUCLEOTIDE SEQUENCE [LARGE SCALE GENOMIC DNA]</scope>
    <source>
        <strain evidence="1">WM001</strain>
    </source>
</reference>
<protein>
    <submittedName>
        <fullName evidence="1">Uncharacterized protein</fullName>
    </submittedName>
</protein>
<keyword evidence="2" id="KW-1185">Reference proteome</keyword>
<dbReference type="Proteomes" id="UP000187209">
    <property type="component" value="Unassembled WGS sequence"/>
</dbReference>